<dbReference type="RefSeq" id="WP_091585293.1">
    <property type="nucleotide sequence ID" value="NZ_FNDU01000006.1"/>
</dbReference>
<keyword evidence="3" id="KW-1185">Reference proteome</keyword>
<accession>A0A1G8JNI2</accession>
<dbReference type="AlphaFoldDB" id="A0A1G8JNI2"/>
<evidence type="ECO:0000313" key="2">
    <source>
        <dbReference type="EMBL" id="SDI32745.1"/>
    </source>
</evidence>
<dbReference type="PANTHER" id="PTHR33570">
    <property type="entry name" value="4-CARBOXYMUCONOLACTONE DECARBOXYLASE FAMILY PROTEIN"/>
    <property type="match status" value="1"/>
</dbReference>
<dbReference type="Gene3D" id="1.20.1290.10">
    <property type="entry name" value="AhpD-like"/>
    <property type="match status" value="1"/>
</dbReference>
<organism evidence="2 3">
    <name type="scientific">Alteribacillus bidgolensis</name>
    <dbReference type="NCBI Taxonomy" id="930129"/>
    <lineage>
        <taxon>Bacteria</taxon>
        <taxon>Bacillati</taxon>
        <taxon>Bacillota</taxon>
        <taxon>Bacilli</taxon>
        <taxon>Bacillales</taxon>
        <taxon>Bacillaceae</taxon>
        <taxon>Alteribacillus</taxon>
    </lineage>
</organism>
<dbReference type="GO" id="GO:0051920">
    <property type="term" value="F:peroxiredoxin activity"/>
    <property type="evidence" value="ECO:0007669"/>
    <property type="project" value="InterPro"/>
</dbReference>
<dbReference type="InterPro" id="IPR003779">
    <property type="entry name" value="CMD-like"/>
</dbReference>
<dbReference type="SUPFAM" id="SSF69118">
    <property type="entry name" value="AhpD-like"/>
    <property type="match status" value="1"/>
</dbReference>
<protein>
    <submittedName>
        <fullName evidence="2">4-carboxymuconolactone decarboxylase</fullName>
    </submittedName>
</protein>
<dbReference type="STRING" id="930129.SAMN05216352_106269"/>
<dbReference type="Proteomes" id="UP000199017">
    <property type="component" value="Unassembled WGS sequence"/>
</dbReference>
<name>A0A1G8JNI2_9BACI</name>
<evidence type="ECO:0000313" key="3">
    <source>
        <dbReference type="Proteomes" id="UP000199017"/>
    </source>
</evidence>
<dbReference type="InterPro" id="IPR029032">
    <property type="entry name" value="AhpD-like"/>
</dbReference>
<gene>
    <name evidence="2" type="ORF">SAMN05216352_106269</name>
</gene>
<proteinExistence type="predicted"/>
<sequence>MEQDRFQRGLDKLKEFTSSEEVNHLIESDGLKDIAPDLRKFIVEFAYGDIYTRSGLDNKQRALVTLSSLVTQAAYTQIGTHVKRGITSGLTPEEIIESIMQLIPYIGFPRVQNALNMTKKIFEEHHVMIEEK</sequence>
<dbReference type="Pfam" id="PF02627">
    <property type="entry name" value="CMD"/>
    <property type="match status" value="1"/>
</dbReference>
<feature type="domain" description="Carboxymuconolactone decarboxylase-like" evidence="1">
    <location>
        <begin position="36"/>
        <end position="119"/>
    </location>
</feature>
<dbReference type="PANTHER" id="PTHR33570:SF2">
    <property type="entry name" value="CARBOXYMUCONOLACTONE DECARBOXYLASE-LIKE DOMAIN-CONTAINING PROTEIN"/>
    <property type="match status" value="1"/>
</dbReference>
<reference evidence="2 3" key="1">
    <citation type="submission" date="2016-10" db="EMBL/GenBank/DDBJ databases">
        <authorList>
            <person name="de Groot N.N."/>
        </authorList>
    </citation>
    <scope>NUCLEOTIDE SEQUENCE [LARGE SCALE GENOMIC DNA]</scope>
    <source>
        <strain evidence="3">P4B,CCM 7963,CECT 7998,DSM 25260,IBRC-M 10614,KCTC 13821</strain>
    </source>
</reference>
<dbReference type="InterPro" id="IPR052512">
    <property type="entry name" value="4CMD/NDH-1_regulator"/>
</dbReference>
<dbReference type="EMBL" id="FNDU01000006">
    <property type="protein sequence ID" value="SDI32745.1"/>
    <property type="molecule type" value="Genomic_DNA"/>
</dbReference>
<dbReference type="OrthoDB" id="9802489at2"/>
<evidence type="ECO:0000259" key="1">
    <source>
        <dbReference type="Pfam" id="PF02627"/>
    </source>
</evidence>